<comment type="caution">
    <text evidence="1">The sequence shown here is derived from an EMBL/GenBank/DDBJ whole genome shotgun (WGS) entry which is preliminary data.</text>
</comment>
<organism evidence="1 2">
    <name type="scientific">Paenibacillus macerans</name>
    <name type="common">Bacillus macerans</name>
    <dbReference type="NCBI Taxonomy" id="44252"/>
    <lineage>
        <taxon>Bacteria</taxon>
        <taxon>Bacillati</taxon>
        <taxon>Bacillota</taxon>
        <taxon>Bacilli</taxon>
        <taxon>Bacillales</taxon>
        <taxon>Paenibacillaceae</taxon>
        <taxon>Paenibacillus</taxon>
    </lineage>
</organism>
<name>A0A090XV09_PAEMA</name>
<keyword evidence="2" id="KW-1185">Reference proteome</keyword>
<gene>
    <name evidence="1" type="ORF">DJ90_6274</name>
</gene>
<protein>
    <submittedName>
        <fullName evidence="1">Uncharacterized protein</fullName>
    </submittedName>
</protein>
<sequence length="49" mass="5419">MNTKDRITGTPNPYPPQASVSGISQAWIALLSASGRFLHKRSYIELVFV</sequence>
<accession>A0A090XV09</accession>
<proteinExistence type="predicted"/>
<evidence type="ECO:0000313" key="1">
    <source>
        <dbReference type="EMBL" id="KFM89841.1"/>
    </source>
</evidence>
<evidence type="ECO:0000313" key="2">
    <source>
        <dbReference type="Proteomes" id="UP000029278"/>
    </source>
</evidence>
<dbReference type="Proteomes" id="UP000029278">
    <property type="component" value="Unassembled WGS sequence"/>
</dbReference>
<dbReference type="EMBL" id="JMQA01000059">
    <property type="protein sequence ID" value="KFM89841.1"/>
    <property type="molecule type" value="Genomic_DNA"/>
</dbReference>
<dbReference type="HOGENOM" id="CLU_3138545_0_0_9"/>
<reference evidence="1 2" key="1">
    <citation type="submission" date="2014-04" db="EMBL/GenBank/DDBJ databases">
        <authorList>
            <person name="Bishop-Lilly K.A."/>
            <person name="Broomall S.M."/>
            <person name="Chain P.S."/>
            <person name="Chertkov O."/>
            <person name="Coyne S.R."/>
            <person name="Daligault H.E."/>
            <person name="Davenport K.W."/>
            <person name="Erkkila T."/>
            <person name="Frey K.G."/>
            <person name="Gibbons H.S."/>
            <person name="Gu W."/>
            <person name="Jaissle J."/>
            <person name="Johnson S.L."/>
            <person name="Koroleva G.I."/>
            <person name="Ladner J.T."/>
            <person name="Lo C.-C."/>
            <person name="Minogue T.D."/>
            <person name="Munk C."/>
            <person name="Palacios G.F."/>
            <person name="Redden C.L."/>
            <person name="Rosenzweig C.N."/>
            <person name="Scholz M.B."/>
            <person name="Teshima H."/>
            <person name="Xu Y."/>
        </authorList>
    </citation>
    <scope>NUCLEOTIDE SEQUENCE [LARGE SCALE GENOMIC DNA]</scope>
    <source>
        <strain evidence="1 2">8244</strain>
    </source>
</reference>
<dbReference type="AlphaFoldDB" id="A0A090XV09"/>